<name>A0A9P8D4T2_9HYPO</name>
<evidence type="ECO:0000313" key="1">
    <source>
        <dbReference type="EMBL" id="KAG9495312.1"/>
    </source>
</evidence>
<keyword evidence="2" id="KW-1185">Reference proteome</keyword>
<reference evidence="1" key="1">
    <citation type="journal article" date="2021" name="Mol. Plant Microbe Interact.">
        <title>Telomere to telomere genome assembly of Fusarium musae F31, causal agent of crown rot disease of banana.</title>
        <authorList>
            <person name="Degradi L."/>
            <person name="Tava V."/>
            <person name="Kunova A."/>
            <person name="Cortesi P."/>
            <person name="Saracchi M."/>
            <person name="Pasquali M."/>
        </authorList>
    </citation>
    <scope>NUCLEOTIDE SEQUENCE</scope>
    <source>
        <strain evidence="1">F31</strain>
    </source>
</reference>
<protein>
    <submittedName>
        <fullName evidence="1">Uncharacterized protein</fullName>
    </submittedName>
</protein>
<evidence type="ECO:0000313" key="2">
    <source>
        <dbReference type="Proteomes" id="UP000827133"/>
    </source>
</evidence>
<dbReference type="KEGG" id="fmu:J7337_013550"/>
<dbReference type="AlphaFoldDB" id="A0A9P8D4T2"/>
<dbReference type="RefSeq" id="XP_044674312.1">
    <property type="nucleotide sequence ID" value="XM_044831037.1"/>
</dbReference>
<gene>
    <name evidence="1" type="ORF">J7337_013550</name>
</gene>
<dbReference type="EMBL" id="JAHBCI010000011">
    <property type="protein sequence ID" value="KAG9495312.1"/>
    <property type="molecule type" value="Genomic_DNA"/>
</dbReference>
<dbReference type="GeneID" id="68321406"/>
<organism evidence="1 2">
    <name type="scientific">Fusarium musae</name>
    <dbReference type="NCBI Taxonomy" id="1042133"/>
    <lineage>
        <taxon>Eukaryota</taxon>
        <taxon>Fungi</taxon>
        <taxon>Dikarya</taxon>
        <taxon>Ascomycota</taxon>
        <taxon>Pezizomycotina</taxon>
        <taxon>Sordariomycetes</taxon>
        <taxon>Hypocreomycetidae</taxon>
        <taxon>Hypocreales</taxon>
        <taxon>Nectriaceae</taxon>
        <taxon>Fusarium</taxon>
    </lineage>
</organism>
<proteinExistence type="predicted"/>
<dbReference type="Proteomes" id="UP000827133">
    <property type="component" value="Unassembled WGS sequence"/>
</dbReference>
<accession>A0A9P8D4T2</accession>
<sequence length="119" mass="13718">MDAASFTPSQNITHVKIKEVEGFDEHRDCSRVLPADPNYSYEIEFDEPYHATAFERDLKAWRFEQASKANKKSKGMPEIKIAEMALACECVDVKERMKEKVKELNKTAMSDKPEQDCLE</sequence>
<comment type="caution">
    <text evidence="1">The sequence shown here is derived from an EMBL/GenBank/DDBJ whole genome shotgun (WGS) entry which is preliminary data.</text>
</comment>